<comment type="caution">
    <text evidence="2">The sequence shown here is derived from an EMBL/GenBank/DDBJ whole genome shotgun (WGS) entry which is preliminary data.</text>
</comment>
<sequence length="160" mass="17765">MVLVRSFLRSGAAQCVLQSGSSRFFLSESVACASTFKSKGPPFARYFWYTTAIMLGIPGAIGGVFVYNLKTHDEFYSQFNDRYPDLMKLLLTMTVVPELQSHQKLRLEMSGSATQEEIEALALKQSAHPEKDQVVAITFIEEDEGEKDGNMLSVPTAQEA</sequence>
<keyword evidence="3" id="KW-1185">Reference proteome</keyword>
<evidence type="ECO:0000313" key="3">
    <source>
        <dbReference type="Proteomes" id="UP001162029"/>
    </source>
</evidence>
<gene>
    <name evidence="2" type="ORF">PDE001_LOCUS7691</name>
</gene>
<keyword evidence="1" id="KW-0812">Transmembrane</keyword>
<reference evidence="2" key="1">
    <citation type="submission" date="2022-12" db="EMBL/GenBank/DDBJ databases">
        <authorList>
            <person name="Webb A."/>
        </authorList>
    </citation>
    <scope>NUCLEOTIDE SEQUENCE</scope>
    <source>
        <strain evidence="2">Pd1</strain>
    </source>
</reference>
<keyword evidence="1" id="KW-0472">Membrane</keyword>
<protein>
    <submittedName>
        <fullName evidence="2">Uncharacterized protein</fullName>
    </submittedName>
</protein>
<proteinExistence type="predicted"/>
<name>A0AAV0V031_9STRA</name>
<organism evidence="2 3">
    <name type="scientific">Peronospora destructor</name>
    <dbReference type="NCBI Taxonomy" id="86335"/>
    <lineage>
        <taxon>Eukaryota</taxon>
        <taxon>Sar</taxon>
        <taxon>Stramenopiles</taxon>
        <taxon>Oomycota</taxon>
        <taxon>Peronosporomycetes</taxon>
        <taxon>Peronosporales</taxon>
        <taxon>Peronosporaceae</taxon>
        <taxon>Peronospora</taxon>
    </lineage>
</organism>
<feature type="transmembrane region" description="Helical" evidence="1">
    <location>
        <begin position="46"/>
        <end position="69"/>
    </location>
</feature>
<dbReference type="EMBL" id="CANTFM010001558">
    <property type="protein sequence ID" value="CAI5741064.1"/>
    <property type="molecule type" value="Genomic_DNA"/>
</dbReference>
<dbReference type="Proteomes" id="UP001162029">
    <property type="component" value="Unassembled WGS sequence"/>
</dbReference>
<dbReference type="AlphaFoldDB" id="A0AAV0V031"/>
<keyword evidence="1" id="KW-1133">Transmembrane helix</keyword>
<evidence type="ECO:0000313" key="2">
    <source>
        <dbReference type="EMBL" id="CAI5741064.1"/>
    </source>
</evidence>
<accession>A0AAV0V031</accession>
<evidence type="ECO:0000256" key="1">
    <source>
        <dbReference type="SAM" id="Phobius"/>
    </source>
</evidence>